<evidence type="ECO:0008006" key="5">
    <source>
        <dbReference type="Google" id="ProtNLM"/>
    </source>
</evidence>
<evidence type="ECO:0000256" key="1">
    <source>
        <dbReference type="SAM" id="MobiDB-lite"/>
    </source>
</evidence>
<evidence type="ECO:0000256" key="2">
    <source>
        <dbReference type="SAM" id="Phobius"/>
    </source>
</evidence>
<evidence type="ECO:0000313" key="4">
    <source>
        <dbReference type="Proteomes" id="UP001172673"/>
    </source>
</evidence>
<feature type="transmembrane region" description="Helical" evidence="2">
    <location>
        <begin position="114"/>
        <end position="131"/>
    </location>
</feature>
<keyword evidence="2" id="KW-1133">Transmembrane helix</keyword>
<keyword evidence="4" id="KW-1185">Reference proteome</keyword>
<feature type="transmembrane region" description="Helical" evidence="2">
    <location>
        <begin position="84"/>
        <end position="108"/>
    </location>
</feature>
<keyword evidence="2" id="KW-0472">Membrane</keyword>
<reference evidence="3" key="1">
    <citation type="submission" date="2022-10" db="EMBL/GenBank/DDBJ databases">
        <title>Culturing micro-colonial fungi from biological soil crusts in the Mojave desert and describing Neophaeococcomyces mojavensis, and introducing the new genera and species Taxawa tesnikishii.</title>
        <authorList>
            <person name="Kurbessoian T."/>
            <person name="Stajich J.E."/>
        </authorList>
    </citation>
    <scope>NUCLEOTIDE SEQUENCE</scope>
    <source>
        <strain evidence="3">TK_41</strain>
    </source>
</reference>
<feature type="transmembrane region" description="Helical" evidence="2">
    <location>
        <begin position="51"/>
        <end position="72"/>
    </location>
</feature>
<comment type="caution">
    <text evidence="3">The sequence shown here is derived from an EMBL/GenBank/DDBJ whole genome shotgun (WGS) entry which is preliminary data.</text>
</comment>
<organism evidence="3 4">
    <name type="scientific">Cladophialophora chaetospira</name>
    <dbReference type="NCBI Taxonomy" id="386627"/>
    <lineage>
        <taxon>Eukaryota</taxon>
        <taxon>Fungi</taxon>
        <taxon>Dikarya</taxon>
        <taxon>Ascomycota</taxon>
        <taxon>Pezizomycotina</taxon>
        <taxon>Eurotiomycetes</taxon>
        <taxon>Chaetothyriomycetidae</taxon>
        <taxon>Chaetothyriales</taxon>
        <taxon>Herpotrichiellaceae</taxon>
        <taxon>Cladophialophora</taxon>
    </lineage>
</organism>
<accession>A0AA39CKW7</accession>
<dbReference type="Proteomes" id="UP001172673">
    <property type="component" value="Unassembled WGS sequence"/>
</dbReference>
<gene>
    <name evidence="3" type="ORF">H2200_003617</name>
</gene>
<dbReference type="AlphaFoldDB" id="A0AA39CKW7"/>
<keyword evidence="2" id="KW-0812">Transmembrane</keyword>
<dbReference type="EMBL" id="JAPDRK010000005">
    <property type="protein sequence ID" value="KAJ9612022.1"/>
    <property type="molecule type" value="Genomic_DNA"/>
</dbReference>
<protein>
    <recommendedName>
        <fullName evidence="5">Transmembrane protein</fullName>
    </recommendedName>
</protein>
<feature type="region of interest" description="Disordered" evidence="1">
    <location>
        <begin position="1"/>
        <end position="23"/>
    </location>
</feature>
<evidence type="ECO:0000313" key="3">
    <source>
        <dbReference type="EMBL" id="KAJ9612022.1"/>
    </source>
</evidence>
<name>A0AA39CKW7_9EURO</name>
<proteinExistence type="predicted"/>
<sequence length="143" mass="15273">MDENPKQTDEHPLSEKQTNTDDDKLSVAVAAVTDPKFPLPQLGENSSTLEYVLSFGTLFLLLGGGIFGAWLYGVTMLQTSQPLLLLPAVFVVICGALAFGGLGGVNWWELVLGYWWLSMPIGALAGLALVMNQEASAGLDETS</sequence>